<dbReference type="AlphaFoldDB" id="A0AA36AZG3"/>
<organism evidence="1 2">
    <name type="scientific">Octopus vulgaris</name>
    <name type="common">Common octopus</name>
    <dbReference type="NCBI Taxonomy" id="6645"/>
    <lineage>
        <taxon>Eukaryota</taxon>
        <taxon>Metazoa</taxon>
        <taxon>Spiralia</taxon>
        <taxon>Lophotrochozoa</taxon>
        <taxon>Mollusca</taxon>
        <taxon>Cephalopoda</taxon>
        <taxon>Coleoidea</taxon>
        <taxon>Octopodiformes</taxon>
        <taxon>Octopoda</taxon>
        <taxon>Incirrata</taxon>
        <taxon>Octopodidae</taxon>
        <taxon>Octopus</taxon>
    </lineage>
</organism>
<name>A0AA36AZG3_OCTVU</name>
<protein>
    <submittedName>
        <fullName evidence="1">Uncharacterized protein</fullName>
    </submittedName>
</protein>
<evidence type="ECO:0000313" key="1">
    <source>
        <dbReference type="EMBL" id="CAI9724824.1"/>
    </source>
</evidence>
<gene>
    <name evidence="1" type="ORF">OCTVUL_1B008782</name>
</gene>
<evidence type="ECO:0000313" key="2">
    <source>
        <dbReference type="Proteomes" id="UP001162480"/>
    </source>
</evidence>
<reference evidence="1" key="1">
    <citation type="submission" date="2023-08" db="EMBL/GenBank/DDBJ databases">
        <authorList>
            <person name="Alioto T."/>
            <person name="Alioto T."/>
            <person name="Gomez Garrido J."/>
        </authorList>
    </citation>
    <scope>NUCLEOTIDE SEQUENCE</scope>
</reference>
<accession>A0AA36AZG3</accession>
<sequence length="152" mass="17150">MTFKRHTLICPIRAFIYWECLVGDKKVARAITNICMKRTYYICKVSIQRKYAYISLRSNAYRLRDSSASCLSHIIYHVTDDNLDASSADICEDNTPPKRKRISTDRIGASTCGYSYSIACSCGGGVVRGAIGVEEDGIGGNPWGYLYRLRRR</sequence>
<dbReference type="Proteomes" id="UP001162480">
    <property type="component" value="Chromosome 6"/>
</dbReference>
<keyword evidence="2" id="KW-1185">Reference proteome</keyword>
<proteinExistence type="predicted"/>
<dbReference type="EMBL" id="OX597819">
    <property type="protein sequence ID" value="CAI9724824.1"/>
    <property type="molecule type" value="Genomic_DNA"/>
</dbReference>